<dbReference type="GO" id="GO:0015031">
    <property type="term" value="P:protein transport"/>
    <property type="evidence" value="ECO:0007669"/>
    <property type="project" value="UniProtKB-KW"/>
</dbReference>
<evidence type="ECO:0000256" key="7">
    <source>
        <dbReference type="ARBA" id="ARBA00023242"/>
    </source>
</evidence>
<accession>A0A1A9VUQ4</accession>
<dbReference type="Pfam" id="PF21192">
    <property type="entry name" value="OB_NMD3"/>
    <property type="match status" value="1"/>
</dbReference>
<evidence type="ECO:0000256" key="6">
    <source>
        <dbReference type="ARBA" id="ARBA00022927"/>
    </source>
</evidence>
<organism evidence="12 13">
    <name type="scientific">Glossina austeni</name>
    <name type="common">Savannah tsetse fly</name>
    <dbReference type="NCBI Taxonomy" id="7395"/>
    <lineage>
        <taxon>Eukaryota</taxon>
        <taxon>Metazoa</taxon>
        <taxon>Ecdysozoa</taxon>
        <taxon>Arthropoda</taxon>
        <taxon>Hexapoda</taxon>
        <taxon>Insecta</taxon>
        <taxon>Pterygota</taxon>
        <taxon>Neoptera</taxon>
        <taxon>Endopterygota</taxon>
        <taxon>Diptera</taxon>
        <taxon>Brachycera</taxon>
        <taxon>Muscomorpha</taxon>
        <taxon>Hippoboscoidea</taxon>
        <taxon>Glossinidae</taxon>
        <taxon>Glossina</taxon>
    </lineage>
</organism>
<protein>
    <recommendedName>
        <fullName evidence="3 8">60S ribosomal export protein NMD3</fullName>
    </recommendedName>
</protein>
<dbReference type="InterPro" id="IPR048898">
    <property type="entry name" value="OB_NMD3"/>
</dbReference>
<feature type="domain" description="60S ribosomal export protein NMD3 SH3" evidence="11">
    <location>
        <begin position="266"/>
        <end position="311"/>
    </location>
</feature>
<evidence type="ECO:0000313" key="13">
    <source>
        <dbReference type="Proteomes" id="UP000078200"/>
    </source>
</evidence>
<evidence type="ECO:0000259" key="10">
    <source>
        <dbReference type="Pfam" id="PF21192"/>
    </source>
</evidence>
<evidence type="ECO:0000259" key="11">
    <source>
        <dbReference type="Pfam" id="PF21193"/>
    </source>
</evidence>
<name>A0A1A9VUQ4_GLOAU</name>
<evidence type="ECO:0000256" key="1">
    <source>
        <dbReference type="ARBA" id="ARBA00002269"/>
    </source>
</evidence>
<dbReference type="PANTHER" id="PTHR12746:SF2">
    <property type="entry name" value="60S RIBOSOMAL EXPORT PROTEIN NMD3"/>
    <property type="match status" value="1"/>
</dbReference>
<dbReference type="EnsemblMetazoa" id="GAUT048327-RA">
    <property type="protein sequence ID" value="GAUT048327-PA"/>
    <property type="gene ID" value="GAUT048327"/>
</dbReference>
<dbReference type="VEuPathDB" id="VectorBase:GAUT048327"/>
<evidence type="ECO:0000256" key="4">
    <source>
        <dbReference type="ARBA" id="ARBA00022448"/>
    </source>
</evidence>
<comment type="similarity">
    <text evidence="2 8">Belongs to the NMD3 family.</text>
</comment>
<dbReference type="GO" id="GO:0005634">
    <property type="term" value="C:nucleus"/>
    <property type="evidence" value="ECO:0007669"/>
    <property type="project" value="UniProtKB-SubCell"/>
</dbReference>
<dbReference type="GO" id="GO:0005737">
    <property type="term" value="C:cytoplasm"/>
    <property type="evidence" value="ECO:0007669"/>
    <property type="project" value="UniProtKB-SubCell"/>
</dbReference>
<evidence type="ECO:0000256" key="8">
    <source>
        <dbReference type="RuleBase" id="RU364108"/>
    </source>
</evidence>
<dbReference type="Pfam" id="PF21193">
    <property type="entry name" value="NMD_SH3"/>
    <property type="match status" value="1"/>
</dbReference>
<dbReference type="InterPro" id="IPR039768">
    <property type="entry name" value="Nmd3"/>
</dbReference>
<keyword evidence="6 8" id="KW-0653">Protein transport</keyword>
<keyword evidence="7 8" id="KW-0539">Nucleus</keyword>
<evidence type="ECO:0000259" key="9">
    <source>
        <dbReference type="Pfam" id="PF04981"/>
    </source>
</evidence>
<reference evidence="12" key="1">
    <citation type="submission" date="2020-05" db="UniProtKB">
        <authorList>
            <consortium name="EnsemblMetazoa"/>
        </authorList>
    </citation>
    <scope>IDENTIFICATION</scope>
    <source>
        <strain evidence="12">TTRI</strain>
    </source>
</reference>
<feature type="domain" description="Nmd3 N-terminal" evidence="9">
    <location>
        <begin position="33"/>
        <end position="261"/>
    </location>
</feature>
<dbReference type="Proteomes" id="UP000078200">
    <property type="component" value="Unassembled WGS sequence"/>
</dbReference>
<feature type="domain" description="60S ribosomal export protein NMD3 OB-fold" evidence="10">
    <location>
        <begin position="328"/>
        <end position="418"/>
    </location>
</feature>
<evidence type="ECO:0000256" key="5">
    <source>
        <dbReference type="ARBA" id="ARBA00022490"/>
    </source>
</evidence>
<keyword evidence="13" id="KW-1185">Reference proteome</keyword>
<dbReference type="GO" id="GO:0043023">
    <property type="term" value="F:ribosomal large subunit binding"/>
    <property type="evidence" value="ECO:0007669"/>
    <property type="project" value="InterPro"/>
</dbReference>
<dbReference type="GO" id="GO:0000055">
    <property type="term" value="P:ribosomal large subunit export from nucleus"/>
    <property type="evidence" value="ECO:0007669"/>
    <property type="project" value="TreeGrafter"/>
</dbReference>
<dbReference type="Pfam" id="PF04981">
    <property type="entry name" value="NMD3"/>
    <property type="match status" value="1"/>
</dbReference>
<sequence>MEYVDFNAKRSPNKSHLNDAHTFGDKTAGKILCCNCGILIEPNLKNMCFVCLHEHVDITANIIKHAVLQYCRKCERYLQPPGEWIKASLNSPELMTLCLKKVRGLKDLKVSCADFLWTEPHSKRIKIDLKVYFETGEYAGLKQGVIIEYTVQYHMCPECHRVEAKDYWRCVVQVRQHAENLKTYFYLEQMILKHRAHDHTLGIKPMHGGLDFYFSNEQNARKFVNFLEATVPIKITFSKRLIKHDHNNNVHYYKYTWSVEIAPLSRDSLVCLTKKLRHQLGAMPAICLVHKVTSCAHLIDPLTGQKAELSANHFFRSPFEAICNPRQLVEYIVMDIELIRSSRQQDALHSQRVFDIWLIKATQVGINEHAVHTRTYLGYLLNVGDSVMAYSLKDININETEFEKLGVEHVPDVIIVRKCFDKTSRTMPRRWKLKYLTFEPMNEQMTKEKEEFLNDIEQDMEIYKSINVYSDSCEELNLMENTDNVLNNSIDDAAASSLVPLEESIGKLSLNSNCNETNS</sequence>
<evidence type="ECO:0000256" key="2">
    <source>
        <dbReference type="ARBA" id="ARBA00009794"/>
    </source>
</evidence>
<evidence type="ECO:0000313" key="12">
    <source>
        <dbReference type="EnsemblMetazoa" id="GAUT048327-PA"/>
    </source>
</evidence>
<comment type="function">
    <text evidence="1 8">Acts as an adapter for the XPO1/CRM1-mediated export of the 60S ribosomal subunit.</text>
</comment>
<proteinExistence type="inferred from homology"/>
<dbReference type="PANTHER" id="PTHR12746">
    <property type="entry name" value="NONSENSE-MEDIATED MRNA DECAY PROTEIN 3"/>
    <property type="match status" value="1"/>
</dbReference>
<dbReference type="InterPro" id="IPR048899">
    <property type="entry name" value="NMD_SH3"/>
</dbReference>
<evidence type="ECO:0000256" key="3">
    <source>
        <dbReference type="ARBA" id="ARBA00017035"/>
    </source>
</evidence>
<keyword evidence="5 8" id="KW-0963">Cytoplasm</keyword>
<dbReference type="STRING" id="7395.A0A1A9VUQ4"/>
<comment type="subcellular location">
    <subcellularLocation>
        <location evidence="8">Cytoplasm</location>
    </subcellularLocation>
    <subcellularLocation>
        <location evidence="8">Nucleus</location>
    </subcellularLocation>
</comment>
<keyword evidence="4 8" id="KW-0813">Transport</keyword>
<dbReference type="InterPro" id="IPR007064">
    <property type="entry name" value="Nmd3_N"/>
</dbReference>
<dbReference type="AlphaFoldDB" id="A0A1A9VUQ4"/>